<dbReference type="EMBL" id="CP022748">
    <property type="protein sequence ID" value="ASY46685.1"/>
    <property type="molecule type" value="Genomic_DNA"/>
</dbReference>
<evidence type="ECO:0000256" key="2">
    <source>
        <dbReference type="ARBA" id="ARBA00023125"/>
    </source>
</evidence>
<proteinExistence type="predicted"/>
<dbReference type="RefSeq" id="WP_095687518.1">
    <property type="nucleotide sequence ID" value="NZ_JBHRXO010000083.1"/>
</dbReference>
<reference evidence="6 8" key="1">
    <citation type="submission" date="2014-12" db="EMBL/GenBank/DDBJ databases">
        <title>Whole genome sequencing of Sphingobium xenophagum OW59.</title>
        <authorList>
            <person name="Ohta Y."/>
            <person name="Nishi S."/>
            <person name="Hatada Y."/>
        </authorList>
    </citation>
    <scope>NUCLEOTIDE SEQUENCE [LARGE SCALE GENOMIC DNA]</scope>
    <source>
        <strain evidence="6 8">OW59</strain>
    </source>
</reference>
<dbReference type="InterPro" id="IPR035418">
    <property type="entry name" value="AraC-bd_2"/>
</dbReference>
<evidence type="ECO:0000256" key="1">
    <source>
        <dbReference type="ARBA" id="ARBA00023015"/>
    </source>
</evidence>
<evidence type="ECO:0000313" key="7">
    <source>
        <dbReference type="Proteomes" id="UP000217141"/>
    </source>
</evidence>
<protein>
    <recommendedName>
        <fullName evidence="4">HTH araC/xylS-type domain-containing protein</fullName>
    </recommendedName>
</protein>
<keyword evidence="1" id="KW-0805">Transcription regulation</keyword>
<keyword evidence="2" id="KW-0238">DNA-binding</keyword>
<dbReference type="EMBL" id="BBQY01000005">
    <property type="protein sequence ID" value="GBH30789.1"/>
    <property type="molecule type" value="Genomic_DNA"/>
</dbReference>
<organism evidence="5 7">
    <name type="scientific">Sphingobium xenophagum</name>
    <dbReference type="NCBI Taxonomy" id="121428"/>
    <lineage>
        <taxon>Bacteria</taxon>
        <taxon>Pseudomonadati</taxon>
        <taxon>Pseudomonadota</taxon>
        <taxon>Alphaproteobacteria</taxon>
        <taxon>Sphingomonadales</taxon>
        <taxon>Sphingomonadaceae</taxon>
        <taxon>Sphingobium</taxon>
    </lineage>
</organism>
<dbReference type="PROSITE" id="PS01124">
    <property type="entry name" value="HTH_ARAC_FAMILY_2"/>
    <property type="match status" value="1"/>
</dbReference>
<dbReference type="Gene3D" id="1.10.10.60">
    <property type="entry name" value="Homeodomain-like"/>
    <property type="match status" value="1"/>
</dbReference>
<reference evidence="5 7" key="2">
    <citation type="submission" date="2017-08" db="EMBL/GenBank/DDBJ databases">
        <title>Whole Genome Sequence of Sphingobium hydrophobicum C1: Insights into Adaption to the Electronic-waste Contaminated Sediment.</title>
        <authorList>
            <person name="Song D."/>
            <person name="Chen X."/>
            <person name="Xu M."/>
        </authorList>
    </citation>
    <scope>NUCLEOTIDE SEQUENCE [LARGE SCALE GENOMIC DNA]</scope>
    <source>
        <strain evidence="5 7">C1</strain>
        <plasmid evidence="5 7">p2</plasmid>
    </source>
</reference>
<dbReference type="PROSITE" id="PS00041">
    <property type="entry name" value="HTH_ARAC_FAMILY_1"/>
    <property type="match status" value="1"/>
</dbReference>
<dbReference type="InterPro" id="IPR018060">
    <property type="entry name" value="HTH_AraC"/>
</dbReference>
<dbReference type="KEGG" id="shyd:CJD35_19500"/>
<dbReference type="GO" id="GO:0003700">
    <property type="term" value="F:DNA-binding transcription factor activity"/>
    <property type="evidence" value="ECO:0007669"/>
    <property type="project" value="InterPro"/>
</dbReference>
<dbReference type="STRING" id="1192759.GCA_000277525_04064"/>
<dbReference type="PANTHER" id="PTHR46796:SF6">
    <property type="entry name" value="ARAC SUBFAMILY"/>
    <property type="match status" value="1"/>
</dbReference>
<dbReference type="InterPro" id="IPR050204">
    <property type="entry name" value="AraC_XylS_family_regulators"/>
</dbReference>
<keyword evidence="8" id="KW-1185">Reference proteome</keyword>
<dbReference type="SUPFAM" id="SSF46689">
    <property type="entry name" value="Homeodomain-like"/>
    <property type="match status" value="1"/>
</dbReference>
<dbReference type="Proteomes" id="UP000290975">
    <property type="component" value="Unassembled WGS sequence"/>
</dbReference>
<evidence type="ECO:0000259" key="4">
    <source>
        <dbReference type="PROSITE" id="PS01124"/>
    </source>
</evidence>
<accession>A0A249MZM6</accession>
<keyword evidence="3" id="KW-0804">Transcription</keyword>
<dbReference type="GO" id="GO:0043565">
    <property type="term" value="F:sequence-specific DNA binding"/>
    <property type="evidence" value="ECO:0007669"/>
    <property type="project" value="InterPro"/>
</dbReference>
<accession>A0A401J2C9</accession>
<keyword evidence="5" id="KW-0614">Plasmid</keyword>
<dbReference type="AlphaFoldDB" id="A0A249MZM6"/>
<dbReference type="PRINTS" id="PR00032">
    <property type="entry name" value="HTHARAC"/>
</dbReference>
<dbReference type="InterPro" id="IPR020449">
    <property type="entry name" value="Tscrpt_reg_AraC-type_HTH"/>
</dbReference>
<evidence type="ECO:0000313" key="5">
    <source>
        <dbReference type="EMBL" id="ASY46685.1"/>
    </source>
</evidence>
<dbReference type="PANTHER" id="PTHR46796">
    <property type="entry name" value="HTH-TYPE TRANSCRIPTIONAL ACTIVATOR RHAS-RELATED"/>
    <property type="match status" value="1"/>
</dbReference>
<geneLocation type="plasmid" evidence="5 7">
    <name>p2</name>
</geneLocation>
<dbReference type="Proteomes" id="UP000217141">
    <property type="component" value="Plasmid p2"/>
</dbReference>
<name>A0A249MZM6_SPHXE</name>
<evidence type="ECO:0000313" key="8">
    <source>
        <dbReference type="Proteomes" id="UP000290975"/>
    </source>
</evidence>
<feature type="domain" description="HTH araC/xylS-type" evidence="4">
    <location>
        <begin position="223"/>
        <end position="323"/>
    </location>
</feature>
<evidence type="ECO:0000256" key="3">
    <source>
        <dbReference type="ARBA" id="ARBA00023163"/>
    </source>
</evidence>
<gene>
    <name evidence="5" type="ORF">CJD35_19500</name>
    <name evidence="6" type="ORF">MBESOW_P2044</name>
</gene>
<dbReference type="Pfam" id="PF12833">
    <property type="entry name" value="HTH_18"/>
    <property type="match status" value="1"/>
</dbReference>
<dbReference type="InterPro" id="IPR018062">
    <property type="entry name" value="HTH_AraC-typ_CS"/>
</dbReference>
<dbReference type="Pfam" id="PF14525">
    <property type="entry name" value="AraC_binding_2"/>
    <property type="match status" value="1"/>
</dbReference>
<dbReference type="InterPro" id="IPR009057">
    <property type="entry name" value="Homeodomain-like_sf"/>
</dbReference>
<sequence>MRKEVWREQSMKDHRSIWETPGEERHANLNFWQDAVLATFCRVNIHSRAQDDFLGRIERHSFDEFDLLDIKVSPHTFERTPEYIVDDSCNDILINTIKSGYLKFYQFGREDIVGPGDMFLSDSASPFSYLFNDPIAVQTFRIPRRFLTSQIPNVEDVSARKIDAEGHWSKALAAYIGALQASGRDHLSLQPASQFAEQIVSLVRLAIGPSISDISHHQAKTLTRIRQAMRERLNEEGLSPREIANDVGISRSYLNLLLAKADTSFRRELDGMRIDLAMRMLGPYGRRLSIKEVALQCGFANGAHFSRKFRAARGMPPSEYRHFALAAEPEDA</sequence>
<dbReference type="SMART" id="SM00342">
    <property type="entry name" value="HTH_ARAC"/>
    <property type="match status" value="1"/>
</dbReference>
<evidence type="ECO:0000313" key="6">
    <source>
        <dbReference type="EMBL" id="GBH30789.1"/>
    </source>
</evidence>